<keyword evidence="2" id="KW-1185">Reference proteome</keyword>
<proteinExistence type="predicted"/>
<sequence length="308" mass="35228">MEIPAETQERIHNAVERYRHQMLSSNRRYLADCISLVQTLGLSPEMSLKKLGAGLHLIRDTEWFKSLQQLPSPEAVISGEENITMEESIGDIEYCPFVGIWPAAEEEIQQECIEGLTEQINDSLDPNGEITRVELPIEFVAMIKEADHIMNPDLVEWGDVGIRGTSSWQDPDHQFPNYSDLETLLQMHTYWSLNLEVLTGWALDETESVDEVYSSSYYAYCRHTESESDEPVSGTKGEWGWRIIVARDAEGDGEGGELVFESLEEYLDSISCWYDRVQRDFKEEAAKQLKHPNYIQGIDGGESWHKED</sequence>
<name>A0A3D8QPE0_9HELO</name>
<gene>
    <name evidence="1" type="ORF">BP6252_11202</name>
</gene>
<accession>A0A3D8QPE0</accession>
<evidence type="ECO:0000313" key="2">
    <source>
        <dbReference type="Proteomes" id="UP000256645"/>
    </source>
</evidence>
<reference evidence="1 2" key="1">
    <citation type="journal article" date="2018" name="IMA Fungus">
        <title>IMA Genome-F 9: Draft genome sequence of Annulohypoxylon stygium, Aspergillus mulundensis, Berkeleyomyces basicola (syn. Thielaviopsis basicola), Ceratocystis smalleyi, two Cercospora beticola strains, Coleophoma cylindrospora, Fusarium fracticaudum, Phialophora cf. hyalina, and Morchella septimelata.</title>
        <authorList>
            <person name="Wingfield B.D."/>
            <person name="Bills G.F."/>
            <person name="Dong Y."/>
            <person name="Huang W."/>
            <person name="Nel W.J."/>
            <person name="Swalarsk-Parry B.S."/>
            <person name="Vaghefi N."/>
            <person name="Wilken P.M."/>
            <person name="An Z."/>
            <person name="de Beer Z.W."/>
            <person name="De Vos L."/>
            <person name="Chen L."/>
            <person name="Duong T.A."/>
            <person name="Gao Y."/>
            <person name="Hammerbacher A."/>
            <person name="Kikkert J.R."/>
            <person name="Li Y."/>
            <person name="Li H."/>
            <person name="Li K."/>
            <person name="Li Q."/>
            <person name="Liu X."/>
            <person name="Ma X."/>
            <person name="Naidoo K."/>
            <person name="Pethybridge S.J."/>
            <person name="Sun J."/>
            <person name="Steenkamp E.T."/>
            <person name="van der Nest M.A."/>
            <person name="van Wyk S."/>
            <person name="Wingfield M.J."/>
            <person name="Xiong C."/>
            <person name="Yue Q."/>
            <person name="Zhang X."/>
        </authorList>
    </citation>
    <scope>NUCLEOTIDE SEQUENCE [LARGE SCALE GENOMIC DNA]</scope>
    <source>
        <strain evidence="1 2">BP6252</strain>
    </source>
</reference>
<dbReference type="Proteomes" id="UP000256645">
    <property type="component" value="Unassembled WGS sequence"/>
</dbReference>
<dbReference type="EMBL" id="PDLM01000013">
    <property type="protein sequence ID" value="RDW63657.1"/>
    <property type="molecule type" value="Genomic_DNA"/>
</dbReference>
<comment type="caution">
    <text evidence="1">The sequence shown here is derived from an EMBL/GenBank/DDBJ whole genome shotgun (WGS) entry which is preliminary data.</text>
</comment>
<dbReference type="AlphaFoldDB" id="A0A3D8QPE0"/>
<organism evidence="1 2">
    <name type="scientific">Coleophoma cylindrospora</name>
    <dbReference type="NCBI Taxonomy" id="1849047"/>
    <lineage>
        <taxon>Eukaryota</taxon>
        <taxon>Fungi</taxon>
        <taxon>Dikarya</taxon>
        <taxon>Ascomycota</taxon>
        <taxon>Pezizomycotina</taxon>
        <taxon>Leotiomycetes</taxon>
        <taxon>Helotiales</taxon>
        <taxon>Dermateaceae</taxon>
        <taxon>Coleophoma</taxon>
    </lineage>
</organism>
<dbReference type="OrthoDB" id="4403049at2759"/>
<evidence type="ECO:0000313" key="1">
    <source>
        <dbReference type="EMBL" id="RDW63657.1"/>
    </source>
</evidence>
<protein>
    <submittedName>
        <fullName evidence="1">Uncharacterized protein</fullName>
    </submittedName>
</protein>